<evidence type="ECO:0000256" key="7">
    <source>
        <dbReference type="ARBA" id="ARBA00024195"/>
    </source>
</evidence>
<dbReference type="PROSITE" id="PS00134">
    <property type="entry name" value="TRYPSIN_HIS"/>
    <property type="match status" value="1"/>
</dbReference>
<dbReference type="PANTHER" id="PTHR24258">
    <property type="entry name" value="SERINE PROTEASE-RELATED"/>
    <property type="match status" value="1"/>
</dbReference>
<dbReference type="EMBL" id="BT080883">
    <property type="protein sequence ID" value="ACO15307.1"/>
    <property type="molecule type" value="mRNA"/>
</dbReference>
<protein>
    <recommendedName>
        <fullName evidence="8">CLIP domain-containing serine protease</fullName>
        <ecNumber evidence="8">3.4.21.-</ecNumber>
    </recommendedName>
</protein>
<dbReference type="Pfam" id="PF00089">
    <property type="entry name" value="Trypsin"/>
    <property type="match status" value="1"/>
</dbReference>
<keyword evidence="8" id="KW-0964">Secreted</keyword>
<gene>
    <name evidence="12" type="primary">EAST</name>
</gene>
<comment type="subcellular location">
    <subcellularLocation>
        <location evidence="8">Secreted</location>
    </subcellularLocation>
</comment>
<reference evidence="12" key="1">
    <citation type="submission" date="2009-03" db="EMBL/GenBank/DDBJ databases">
        <title>Caligus clemensi ESTs and full-length cDNAs.</title>
        <authorList>
            <person name="Yasuike M."/>
            <person name="von Schalburg K."/>
            <person name="Cooper G."/>
            <person name="Leong J."/>
            <person name="Jones S.R.M."/>
            <person name="Koop B.F."/>
        </authorList>
    </citation>
    <scope>NUCLEOTIDE SEQUENCE</scope>
    <source>
        <tissue evidence="12">Whole</tissue>
    </source>
</reference>
<comment type="similarity">
    <text evidence="7 8">Belongs to the peptidase S1 family. CLIP subfamily.</text>
</comment>
<evidence type="ECO:0000256" key="5">
    <source>
        <dbReference type="ARBA" id="ARBA00023157"/>
    </source>
</evidence>
<dbReference type="CDD" id="cd00190">
    <property type="entry name" value="Tryp_SPc"/>
    <property type="match status" value="1"/>
</dbReference>
<dbReference type="InterPro" id="IPR001314">
    <property type="entry name" value="Peptidase_S1A"/>
</dbReference>
<sequence length="437" mass="48138">MDGVDPPPKTRPFVRDLGRCVLSNGLDSSCVTFNRCSPFIALLKNLNGKGPLHPDIPKLIQNAWKCGRDEKRRPQVCCPDPAIIPDKKPPTDNKVVTTPTTATTTTSITTTTTEEEITTTTEEEITTTTEQIPEEETTLSPTELDTQRFQNHPKRKLLAPSDTCGLPSAPPRILGGEDASLGQFPWLANIGYKFRSKPEVLYRCGGVLIGPQYVLTAAHCVNRLPRGVRPSTIRLGEHDLSKTEDCEEDMGIKLCADPVQNFEPEKIIPHPLYGKTPHNLHDIALVKLSEPVIENDFVIPICLPFTHDAEENYETSELAQQSIFTVAGWGATTKRGTHPADTLQFLEINVFNATQCLDVFRKRSSSVTPGNQICAGGEKNEDSCSGDSGSTLMQENFQQYTAVGIVSFGPKLCGTEGVPGVYTRVRNYMDWILDNLE</sequence>
<evidence type="ECO:0000256" key="3">
    <source>
        <dbReference type="ARBA" id="ARBA00022801"/>
    </source>
</evidence>
<feature type="region of interest" description="Disordered" evidence="9">
    <location>
        <begin position="105"/>
        <end position="139"/>
    </location>
</feature>
<keyword evidence="6" id="KW-0325">Glycoprotein</keyword>
<evidence type="ECO:0000256" key="6">
    <source>
        <dbReference type="ARBA" id="ARBA00023180"/>
    </source>
</evidence>
<evidence type="ECO:0000259" key="10">
    <source>
        <dbReference type="PROSITE" id="PS50240"/>
    </source>
</evidence>
<organism evidence="12">
    <name type="scientific">Caligus clemensi</name>
    <name type="common">Sea louse</name>
    <dbReference type="NCBI Taxonomy" id="344056"/>
    <lineage>
        <taxon>Eukaryota</taxon>
        <taxon>Metazoa</taxon>
        <taxon>Ecdysozoa</taxon>
        <taxon>Arthropoda</taxon>
        <taxon>Crustacea</taxon>
        <taxon>Multicrustacea</taxon>
        <taxon>Hexanauplia</taxon>
        <taxon>Copepoda</taxon>
        <taxon>Siphonostomatoida</taxon>
        <taxon>Caligidae</taxon>
        <taxon>Caligus</taxon>
    </lineage>
</organism>
<dbReference type="Gene3D" id="2.40.10.10">
    <property type="entry name" value="Trypsin-like serine proteases"/>
    <property type="match status" value="2"/>
</dbReference>
<dbReference type="PANTHER" id="PTHR24258:SF144">
    <property type="entry name" value="GH14088P"/>
    <property type="match status" value="1"/>
</dbReference>
<dbReference type="PROSITE" id="PS51888">
    <property type="entry name" value="CLIP"/>
    <property type="match status" value="1"/>
</dbReference>
<evidence type="ECO:0000256" key="4">
    <source>
        <dbReference type="ARBA" id="ARBA00022825"/>
    </source>
</evidence>
<dbReference type="SUPFAM" id="SSF50494">
    <property type="entry name" value="Trypsin-like serine proteases"/>
    <property type="match status" value="1"/>
</dbReference>
<keyword evidence="3 8" id="KW-0378">Hydrolase</keyword>
<feature type="domain" description="Peptidase S1" evidence="10">
    <location>
        <begin position="173"/>
        <end position="437"/>
    </location>
</feature>
<keyword evidence="1 8" id="KW-0645">Protease</keyword>
<dbReference type="FunFam" id="2.40.10.10:FF:000028">
    <property type="entry name" value="Serine protease easter"/>
    <property type="match status" value="1"/>
</dbReference>
<dbReference type="InterPro" id="IPR009003">
    <property type="entry name" value="Peptidase_S1_PA"/>
</dbReference>
<comment type="domain">
    <text evidence="8">The clip domain consists of 35-55 residues which are 'knitted' together usually by 3 conserved disulfide bonds forming a clip-like compact structure.</text>
</comment>
<accession>C1C204</accession>
<dbReference type="PRINTS" id="PR00722">
    <property type="entry name" value="CHYMOTRYPSIN"/>
</dbReference>
<dbReference type="Pfam" id="PF12032">
    <property type="entry name" value="CLIP"/>
    <property type="match status" value="1"/>
</dbReference>
<keyword evidence="2" id="KW-0732">Signal</keyword>
<dbReference type="GO" id="GO:0004252">
    <property type="term" value="F:serine-type endopeptidase activity"/>
    <property type="evidence" value="ECO:0007669"/>
    <property type="project" value="UniProtKB-UniRule"/>
</dbReference>
<feature type="domain" description="Clip" evidence="11">
    <location>
        <begin position="19"/>
        <end position="78"/>
    </location>
</feature>
<evidence type="ECO:0000259" key="11">
    <source>
        <dbReference type="PROSITE" id="PS51888"/>
    </source>
</evidence>
<evidence type="ECO:0000256" key="2">
    <source>
        <dbReference type="ARBA" id="ARBA00022729"/>
    </source>
</evidence>
<evidence type="ECO:0000313" key="12">
    <source>
        <dbReference type="EMBL" id="ACO15307.1"/>
    </source>
</evidence>
<dbReference type="GO" id="GO:0006508">
    <property type="term" value="P:proteolysis"/>
    <property type="evidence" value="ECO:0007669"/>
    <property type="project" value="UniProtKB-KW"/>
</dbReference>
<dbReference type="AlphaFoldDB" id="C1C204"/>
<dbReference type="PROSITE" id="PS50240">
    <property type="entry name" value="TRYPSIN_DOM"/>
    <property type="match status" value="1"/>
</dbReference>
<dbReference type="SMART" id="SM00020">
    <property type="entry name" value="Tryp_SPc"/>
    <property type="match status" value="1"/>
</dbReference>
<dbReference type="InterPro" id="IPR018114">
    <property type="entry name" value="TRYPSIN_HIS"/>
</dbReference>
<evidence type="ECO:0000256" key="1">
    <source>
        <dbReference type="ARBA" id="ARBA00022670"/>
    </source>
</evidence>
<dbReference type="MEROPS" id="S01.201"/>
<dbReference type="InterPro" id="IPR001254">
    <property type="entry name" value="Trypsin_dom"/>
</dbReference>
<dbReference type="GO" id="GO:0005576">
    <property type="term" value="C:extracellular region"/>
    <property type="evidence" value="ECO:0007669"/>
    <property type="project" value="UniProtKB-SubCell"/>
</dbReference>
<evidence type="ECO:0000256" key="8">
    <source>
        <dbReference type="RuleBase" id="RU366078"/>
    </source>
</evidence>
<proteinExistence type="evidence at transcript level"/>
<dbReference type="Gene3D" id="3.30.1640.30">
    <property type="match status" value="1"/>
</dbReference>
<dbReference type="InterPro" id="IPR038565">
    <property type="entry name" value="CLIP_sf"/>
</dbReference>
<dbReference type="EC" id="3.4.21.-" evidence="8"/>
<dbReference type="InterPro" id="IPR022700">
    <property type="entry name" value="CLIP"/>
</dbReference>
<dbReference type="InterPro" id="IPR043504">
    <property type="entry name" value="Peptidase_S1_PA_chymotrypsin"/>
</dbReference>
<name>C1C204_CALCM</name>
<feature type="compositionally biased region" description="Acidic residues" evidence="9">
    <location>
        <begin position="113"/>
        <end position="125"/>
    </location>
</feature>
<keyword evidence="4 8" id="KW-0720">Serine protease</keyword>
<keyword evidence="5" id="KW-1015">Disulfide bond</keyword>
<evidence type="ECO:0000256" key="9">
    <source>
        <dbReference type="SAM" id="MobiDB-lite"/>
    </source>
</evidence>